<keyword evidence="4" id="KW-0319">Glycerol metabolism</keyword>
<dbReference type="FunFam" id="3.20.20.190:FF:000013">
    <property type="entry name" value="Glycerophosphodiester phosphodiesterase GDPDL3"/>
    <property type="match status" value="1"/>
</dbReference>
<feature type="chain" id="PRO_5015347504" description="glycerophosphodiester phosphodiesterase" evidence="9">
    <location>
        <begin position="23"/>
        <end position="761"/>
    </location>
</feature>
<dbReference type="STRING" id="1590841.A0A2R6P4S4"/>
<evidence type="ECO:0000256" key="8">
    <source>
        <dbReference type="SAM" id="MobiDB-lite"/>
    </source>
</evidence>
<name>A0A2R6P4S4_ACTCC</name>
<feature type="domain" description="GP-PDE" evidence="10">
    <location>
        <begin position="40"/>
        <end position="340"/>
    </location>
</feature>
<dbReference type="PANTHER" id="PTHR43620:SF7">
    <property type="entry name" value="GLYCEROPHOSPHODIESTER PHOSPHODIESTERASE GDPD5-RELATED"/>
    <property type="match status" value="1"/>
</dbReference>
<accession>A0A2R6P4S4</accession>
<proteinExistence type="inferred from homology"/>
<comment type="caution">
    <text evidence="11">The sequence shown here is derived from an EMBL/GenBank/DDBJ whole genome shotgun (WGS) entry which is preliminary data.</text>
</comment>
<reference evidence="12" key="2">
    <citation type="journal article" date="2018" name="BMC Genomics">
        <title>A manually annotated Actinidia chinensis var. chinensis (kiwifruit) genome highlights the challenges associated with draft genomes and gene prediction in plants.</title>
        <authorList>
            <person name="Pilkington S.M."/>
            <person name="Crowhurst R."/>
            <person name="Hilario E."/>
            <person name="Nardozza S."/>
            <person name="Fraser L."/>
            <person name="Peng Y."/>
            <person name="Gunaseelan K."/>
            <person name="Simpson R."/>
            <person name="Tahir J."/>
            <person name="Deroles S.C."/>
            <person name="Templeton K."/>
            <person name="Luo Z."/>
            <person name="Davy M."/>
            <person name="Cheng C."/>
            <person name="McNeilage M."/>
            <person name="Scaglione D."/>
            <person name="Liu Y."/>
            <person name="Zhang Q."/>
            <person name="Datson P."/>
            <person name="De Silva N."/>
            <person name="Gardiner S.E."/>
            <person name="Bassett H."/>
            <person name="Chagne D."/>
            <person name="McCallum J."/>
            <person name="Dzierzon H."/>
            <person name="Deng C."/>
            <person name="Wang Y.Y."/>
            <person name="Barron L."/>
            <person name="Manako K."/>
            <person name="Bowen J."/>
            <person name="Foster T.M."/>
            <person name="Erridge Z.A."/>
            <person name="Tiffin H."/>
            <person name="Waite C.N."/>
            <person name="Davies K.M."/>
            <person name="Grierson E.P."/>
            <person name="Laing W.A."/>
            <person name="Kirk R."/>
            <person name="Chen X."/>
            <person name="Wood M."/>
            <person name="Montefiori M."/>
            <person name="Brummell D.A."/>
            <person name="Schwinn K.E."/>
            <person name="Catanach A."/>
            <person name="Fullerton C."/>
            <person name="Li D."/>
            <person name="Meiyalaghan S."/>
            <person name="Nieuwenhuizen N."/>
            <person name="Read N."/>
            <person name="Prakash R."/>
            <person name="Hunter D."/>
            <person name="Zhang H."/>
            <person name="McKenzie M."/>
            <person name="Knabel M."/>
            <person name="Harris A."/>
            <person name="Allan A.C."/>
            <person name="Gleave A."/>
            <person name="Chen A."/>
            <person name="Janssen B.J."/>
            <person name="Plunkett B."/>
            <person name="Ampomah-Dwamena C."/>
            <person name="Voogd C."/>
            <person name="Leif D."/>
            <person name="Lafferty D."/>
            <person name="Souleyre E.J.F."/>
            <person name="Varkonyi-Gasic E."/>
            <person name="Gambi F."/>
            <person name="Hanley J."/>
            <person name="Yao J.L."/>
            <person name="Cheung J."/>
            <person name="David K.M."/>
            <person name="Warren B."/>
            <person name="Marsh K."/>
            <person name="Snowden K.C."/>
            <person name="Lin-Wang K."/>
            <person name="Brian L."/>
            <person name="Martinez-Sanchez M."/>
            <person name="Wang M."/>
            <person name="Ileperuma N."/>
            <person name="Macnee N."/>
            <person name="Campin R."/>
            <person name="McAtee P."/>
            <person name="Drummond R.S.M."/>
            <person name="Espley R.V."/>
            <person name="Ireland H.S."/>
            <person name="Wu R."/>
            <person name="Atkinson R.G."/>
            <person name="Karunairetnam S."/>
            <person name="Bulley S."/>
            <person name="Chunkath S."/>
            <person name="Hanley Z."/>
            <person name="Storey R."/>
            <person name="Thrimawithana A.H."/>
            <person name="Thomson S."/>
            <person name="David C."/>
            <person name="Testolin R."/>
            <person name="Huang H."/>
            <person name="Hellens R.P."/>
            <person name="Schaffer R.J."/>
        </authorList>
    </citation>
    <scope>NUCLEOTIDE SEQUENCE [LARGE SCALE GENOMIC DNA]</scope>
    <source>
        <strain evidence="12">cv. Red5</strain>
    </source>
</reference>
<dbReference type="PANTHER" id="PTHR43620">
    <property type="entry name" value="GLYCEROPHOSPHORYL DIESTER PHOSPHODIESTERASE"/>
    <property type="match status" value="1"/>
</dbReference>
<evidence type="ECO:0000256" key="9">
    <source>
        <dbReference type="SAM" id="SignalP"/>
    </source>
</evidence>
<dbReference type="GO" id="GO:0006629">
    <property type="term" value="P:lipid metabolic process"/>
    <property type="evidence" value="ECO:0007669"/>
    <property type="project" value="InterPro"/>
</dbReference>
<comment type="catalytic activity">
    <reaction evidence="7">
        <text>a sn-glycero-3-phosphodiester + H2O = an alcohol + sn-glycerol 3-phosphate + H(+)</text>
        <dbReference type="Rhea" id="RHEA:12969"/>
        <dbReference type="ChEBI" id="CHEBI:15377"/>
        <dbReference type="ChEBI" id="CHEBI:15378"/>
        <dbReference type="ChEBI" id="CHEBI:30879"/>
        <dbReference type="ChEBI" id="CHEBI:57597"/>
        <dbReference type="ChEBI" id="CHEBI:83408"/>
        <dbReference type="EC" id="3.1.4.46"/>
    </reaction>
</comment>
<gene>
    <name evidence="11" type="ORF">CEY00_Acc33266</name>
</gene>
<keyword evidence="5" id="KW-0378">Hydrolase</keyword>
<dbReference type="SUPFAM" id="SSF51695">
    <property type="entry name" value="PLC-like phosphodiesterases"/>
    <property type="match status" value="2"/>
</dbReference>
<dbReference type="InterPro" id="IPR017946">
    <property type="entry name" value="PLC-like_Pdiesterase_TIM-brl"/>
</dbReference>
<dbReference type="EMBL" id="NKQK01000029">
    <property type="protein sequence ID" value="PSR85280.1"/>
    <property type="molecule type" value="Genomic_DNA"/>
</dbReference>
<evidence type="ECO:0000256" key="4">
    <source>
        <dbReference type="ARBA" id="ARBA00022798"/>
    </source>
</evidence>
<evidence type="ECO:0000256" key="5">
    <source>
        <dbReference type="ARBA" id="ARBA00022801"/>
    </source>
</evidence>
<sequence>MCNFGSLLVCLLLLCLPVFASGRRSSNRTTPWLTLHGNEPLVIARGGFSGIFPESSSYAYGFVNVLGLSDAINWCDVQLTKDGTGICFRDLRLENSSNINFLPAFENKSNTYPVNGVSMQGWFSVDFTFSDLEKVSLRQGIYSRSERFDDSYKILTVQDVVRQIGPLGIWLNIQHDAFFSQHNLSMKSFVLSVFRTAIVDFISSPEVNFLRSILARKPTTTKLVFQFLSQDEVEPSTNQTYGSLLRNLTFIKTFASGILIPKTYIWPVDENLYLQPHTSVVLDAHREGLEVFASGFANDNLFAYNFSYDPVAESLSFIDNGNFSVDGVLSDFPVTPSLAIACFAHVGKNVSVQAKPLVISSNGSSGDYTGCTDLAYQQAITDGVDVLDCPVQMSQDAMPICLGSINLIESSTVAQSMFSNLTTSIPELGGGSGIFTFSLTWTQIQSLTPAISNPFADYGLFRNPKFKNAGKFMTLPEFLALANNASSVSGVLIRIENAAYLAENQGLSVTDAVLDALRNVSQNDQTMKKVMIQSTNSSVLVKFKEESNYELVYKLDQDKRDADNSTIEDIKKFATSVVLTKASVFPYSKSYLTGMTGFVPKLQAFRLSVYVELFRNEFCSQVWDFLADATVEINNFVVGAGIDGVVTDFPRTAVRYKRNRCLGLSSNKTLEFMKPVRPNGGLMSVMNPSKLPPAQAPSPVLTEGDVVELPLPTVLEKGPTSDTGNETTPPALSPRNGQPKALVCNFFSYLAVPIASTLALF</sequence>
<dbReference type="InParanoid" id="A0A2R6P4S4"/>
<evidence type="ECO:0000256" key="6">
    <source>
        <dbReference type="ARBA" id="ARBA00023180"/>
    </source>
</evidence>
<evidence type="ECO:0000259" key="10">
    <source>
        <dbReference type="PROSITE" id="PS51704"/>
    </source>
</evidence>
<keyword evidence="12" id="KW-1185">Reference proteome</keyword>
<keyword evidence="3 9" id="KW-0732">Signal</keyword>
<keyword evidence="6" id="KW-0325">Glycoprotein</keyword>
<evidence type="ECO:0000256" key="3">
    <source>
        <dbReference type="ARBA" id="ARBA00022729"/>
    </source>
</evidence>
<dbReference type="Gramene" id="PSR85280">
    <property type="protein sequence ID" value="PSR85280"/>
    <property type="gene ID" value="CEY00_Acc33266"/>
</dbReference>
<evidence type="ECO:0000313" key="12">
    <source>
        <dbReference type="Proteomes" id="UP000241394"/>
    </source>
</evidence>
<dbReference type="InterPro" id="IPR030395">
    <property type="entry name" value="GP_PDE_dom"/>
</dbReference>
<protein>
    <recommendedName>
        <fullName evidence="2">glycerophosphodiester phosphodiesterase</fullName>
        <ecNumber evidence="2">3.1.4.46</ecNumber>
    </recommendedName>
</protein>
<feature type="domain" description="GP-PDE" evidence="10">
    <location>
        <begin position="356"/>
        <end position="657"/>
    </location>
</feature>
<dbReference type="FunFam" id="3.20.20.190:FF:000011">
    <property type="entry name" value="Glycerophosphodiester phosphodiesterase GDPDL3"/>
    <property type="match status" value="1"/>
</dbReference>
<dbReference type="Gene3D" id="3.20.20.190">
    <property type="entry name" value="Phosphatidylinositol (PI) phosphodiesterase"/>
    <property type="match status" value="2"/>
</dbReference>
<evidence type="ECO:0000256" key="2">
    <source>
        <dbReference type="ARBA" id="ARBA00012247"/>
    </source>
</evidence>
<reference evidence="11 12" key="1">
    <citation type="submission" date="2017-07" db="EMBL/GenBank/DDBJ databases">
        <title>An improved, manually edited Actinidia chinensis var. chinensis (kiwifruit) genome highlights the challenges associated with draft genomes and gene prediction in plants.</title>
        <authorList>
            <person name="Pilkington S."/>
            <person name="Crowhurst R."/>
            <person name="Hilario E."/>
            <person name="Nardozza S."/>
            <person name="Fraser L."/>
            <person name="Peng Y."/>
            <person name="Gunaseelan K."/>
            <person name="Simpson R."/>
            <person name="Tahir J."/>
            <person name="Deroles S."/>
            <person name="Templeton K."/>
            <person name="Luo Z."/>
            <person name="Davy M."/>
            <person name="Cheng C."/>
            <person name="Mcneilage M."/>
            <person name="Scaglione D."/>
            <person name="Liu Y."/>
            <person name="Zhang Q."/>
            <person name="Datson P."/>
            <person name="De Silva N."/>
            <person name="Gardiner S."/>
            <person name="Bassett H."/>
            <person name="Chagne D."/>
            <person name="Mccallum J."/>
            <person name="Dzierzon H."/>
            <person name="Deng C."/>
            <person name="Wang Y.-Y."/>
            <person name="Barron N."/>
            <person name="Manako K."/>
            <person name="Bowen J."/>
            <person name="Foster T."/>
            <person name="Erridge Z."/>
            <person name="Tiffin H."/>
            <person name="Waite C."/>
            <person name="Davies K."/>
            <person name="Grierson E."/>
            <person name="Laing W."/>
            <person name="Kirk R."/>
            <person name="Chen X."/>
            <person name="Wood M."/>
            <person name="Montefiori M."/>
            <person name="Brummell D."/>
            <person name="Schwinn K."/>
            <person name="Catanach A."/>
            <person name="Fullerton C."/>
            <person name="Li D."/>
            <person name="Meiyalaghan S."/>
            <person name="Nieuwenhuizen N."/>
            <person name="Read N."/>
            <person name="Prakash R."/>
            <person name="Hunter D."/>
            <person name="Zhang H."/>
            <person name="Mckenzie M."/>
            <person name="Knabel M."/>
            <person name="Harris A."/>
            <person name="Allan A."/>
            <person name="Chen A."/>
            <person name="Janssen B."/>
            <person name="Plunkett B."/>
            <person name="Dwamena C."/>
            <person name="Voogd C."/>
            <person name="Leif D."/>
            <person name="Lafferty D."/>
            <person name="Souleyre E."/>
            <person name="Varkonyi-Gasic E."/>
            <person name="Gambi F."/>
            <person name="Hanley J."/>
            <person name="Yao J.-L."/>
            <person name="Cheung J."/>
            <person name="David K."/>
            <person name="Warren B."/>
            <person name="Marsh K."/>
            <person name="Snowden K."/>
            <person name="Lin-Wang K."/>
            <person name="Brian L."/>
            <person name="Martinez-Sanchez M."/>
            <person name="Wang M."/>
            <person name="Ileperuma N."/>
            <person name="Macnee N."/>
            <person name="Campin R."/>
            <person name="Mcatee P."/>
            <person name="Drummond R."/>
            <person name="Espley R."/>
            <person name="Ireland H."/>
            <person name="Wu R."/>
            <person name="Atkinson R."/>
            <person name="Karunairetnam S."/>
            <person name="Bulley S."/>
            <person name="Chunkath S."/>
            <person name="Hanley Z."/>
            <person name="Storey R."/>
            <person name="Thrimawithana A."/>
            <person name="Thomson S."/>
            <person name="David C."/>
            <person name="Testolin R."/>
        </authorList>
    </citation>
    <scope>NUCLEOTIDE SEQUENCE [LARGE SCALE GENOMIC DNA]</scope>
    <source>
        <strain evidence="12">cv. Red5</strain>
        <tissue evidence="11">Young leaf</tissue>
    </source>
</reference>
<dbReference type="CDD" id="cd08604">
    <property type="entry name" value="GDPD_SHV3_repeat_2"/>
    <property type="match status" value="1"/>
</dbReference>
<dbReference type="OMA" id="ANDAFMA"/>
<dbReference type="Proteomes" id="UP000241394">
    <property type="component" value="Chromosome LG29"/>
</dbReference>
<dbReference type="GO" id="GO:0008889">
    <property type="term" value="F:glycerophosphodiester phosphodiesterase activity"/>
    <property type="evidence" value="ECO:0007669"/>
    <property type="project" value="UniProtKB-EC"/>
</dbReference>
<dbReference type="FunCoup" id="A0A2R6P4S4">
    <property type="interactions" value="4092"/>
</dbReference>
<dbReference type="Pfam" id="PF03009">
    <property type="entry name" value="GDPD"/>
    <property type="match status" value="2"/>
</dbReference>
<evidence type="ECO:0000256" key="1">
    <source>
        <dbReference type="ARBA" id="ARBA00007277"/>
    </source>
</evidence>
<evidence type="ECO:0000313" key="11">
    <source>
        <dbReference type="EMBL" id="PSR85280.1"/>
    </source>
</evidence>
<dbReference type="PROSITE" id="PS51704">
    <property type="entry name" value="GP_PDE"/>
    <property type="match status" value="2"/>
</dbReference>
<feature type="region of interest" description="Disordered" evidence="8">
    <location>
        <begin position="714"/>
        <end position="736"/>
    </location>
</feature>
<feature type="signal peptide" evidence="9">
    <location>
        <begin position="1"/>
        <end position="22"/>
    </location>
</feature>
<evidence type="ECO:0000256" key="7">
    <source>
        <dbReference type="ARBA" id="ARBA00047512"/>
    </source>
</evidence>
<dbReference type="CDD" id="cd08603">
    <property type="entry name" value="GDPD_SHV3_repeat_1"/>
    <property type="match status" value="1"/>
</dbReference>
<comment type="similarity">
    <text evidence="1">Belongs to the glycerophosphoryl diester phosphodiesterase family.</text>
</comment>
<feature type="compositionally biased region" description="Polar residues" evidence="8">
    <location>
        <begin position="720"/>
        <end position="730"/>
    </location>
</feature>
<organism evidence="11 12">
    <name type="scientific">Actinidia chinensis var. chinensis</name>
    <name type="common">Chinese soft-hair kiwi</name>
    <dbReference type="NCBI Taxonomy" id="1590841"/>
    <lineage>
        <taxon>Eukaryota</taxon>
        <taxon>Viridiplantae</taxon>
        <taxon>Streptophyta</taxon>
        <taxon>Embryophyta</taxon>
        <taxon>Tracheophyta</taxon>
        <taxon>Spermatophyta</taxon>
        <taxon>Magnoliopsida</taxon>
        <taxon>eudicotyledons</taxon>
        <taxon>Gunneridae</taxon>
        <taxon>Pentapetalae</taxon>
        <taxon>asterids</taxon>
        <taxon>Ericales</taxon>
        <taxon>Actinidiaceae</taxon>
        <taxon>Actinidia</taxon>
    </lineage>
</organism>
<dbReference type="AlphaFoldDB" id="A0A2R6P4S4"/>
<dbReference type="OrthoDB" id="1058301at2759"/>
<dbReference type="EC" id="3.1.4.46" evidence="2"/>
<dbReference type="GO" id="GO:0006071">
    <property type="term" value="P:glycerol metabolic process"/>
    <property type="evidence" value="ECO:0007669"/>
    <property type="project" value="UniProtKB-KW"/>
</dbReference>